<evidence type="ECO:0000313" key="1">
    <source>
        <dbReference type="EMBL" id="PRY86509.1"/>
    </source>
</evidence>
<reference evidence="1 2" key="1">
    <citation type="submission" date="2018-03" db="EMBL/GenBank/DDBJ databases">
        <title>Genomic Encyclopedia of Archaeal and Bacterial Type Strains, Phase II (KMG-II): from individual species to whole genera.</title>
        <authorList>
            <person name="Goeker M."/>
        </authorList>
    </citation>
    <scope>NUCLEOTIDE SEQUENCE [LARGE SCALE GENOMIC DNA]</scope>
    <source>
        <strain evidence="1 2">DSM 100212</strain>
    </source>
</reference>
<dbReference type="RefSeq" id="WP_170108083.1">
    <property type="nucleotide sequence ID" value="NZ_PVTQ01000012.1"/>
</dbReference>
<organism evidence="1 2">
    <name type="scientific">Donghicola tyrosinivorans</name>
    <dbReference type="NCBI Taxonomy" id="1652492"/>
    <lineage>
        <taxon>Bacteria</taxon>
        <taxon>Pseudomonadati</taxon>
        <taxon>Pseudomonadota</taxon>
        <taxon>Alphaproteobacteria</taxon>
        <taxon>Rhodobacterales</taxon>
        <taxon>Roseobacteraceae</taxon>
        <taxon>Donghicola</taxon>
    </lineage>
</organism>
<accession>A0A2T0WII2</accession>
<dbReference type="Proteomes" id="UP000238392">
    <property type="component" value="Unassembled WGS sequence"/>
</dbReference>
<name>A0A2T0WII2_9RHOB</name>
<comment type="caution">
    <text evidence="1">The sequence shown here is derived from an EMBL/GenBank/DDBJ whole genome shotgun (WGS) entry which is preliminary data.</text>
</comment>
<sequence>MKQIALATLIFIGFFAQEGHACVSFDLPSLTWPDDAPEPTKIVTDQ</sequence>
<gene>
    <name evidence="1" type="ORF">CLV74_112148</name>
</gene>
<proteinExistence type="predicted"/>
<dbReference type="EMBL" id="PVTQ01000012">
    <property type="protein sequence ID" value="PRY86509.1"/>
    <property type="molecule type" value="Genomic_DNA"/>
</dbReference>
<dbReference type="AlphaFoldDB" id="A0A2T0WII2"/>
<keyword evidence="2" id="KW-1185">Reference proteome</keyword>
<evidence type="ECO:0000313" key="2">
    <source>
        <dbReference type="Proteomes" id="UP000238392"/>
    </source>
</evidence>
<protein>
    <submittedName>
        <fullName evidence="1">Uncharacterized protein</fullName>
    </submittedName>
</protein>